<organism evidence="3 4">
    <name type="scientific">Sulfurimonas gotlandica (strain DSM 19862 / JCM 16533 / GD1)</name>
    <dbReference type="NCBI Taxonomy" id="929558"/>
    <lineage>
        <taxon>Bacteria</taxon>
        <taxon>Pseudomonadati</taxon>
        <taxon>Campylobacterota</taxon>
        <taxon>Epsilonproteobacteria</taxon>
        <taxon>Campylobacterales</taxon>
        <taxon>Sulfurimonadaceae</taxon>
        <taxon>Sulfurimonas</taxon>
    </lineage>
</organism>
<feature type="domain" description="Aminoglycoside phosphotransferase" evidence="2">
    <location>
        <begin position="24"/>
        <end position="210"/>
    </location>
</feature>
<accession>H1FRX5</accession>
<dbReference type="Gene3D" id="3.90.1200.10">
    <property type="match status" value="1"/>
</dbReference>
<dbReference type="PANTHER" id="PTHR21064:SF6">
    <property type="entry name" value="AMINOGLYCOSIDE PHOSPHOTRANSFERASE DOMAIN-CONTAINING PROTEIN"/>
    <property type="match status" value="1"/>
</dbReference>
<dbReference type="InterPro" id="IPR002575">
    <property type="entry name" value="Aminoglycoside_PTrfase"/>
</dbReference>
<dbReference type="eggNOG" id="COG2334">
    <property type="taxonomic scope" value="Bacteria"/>
</dbReference>
<keyword evidence="3" id="KW-0808">Transferase</keyword>
<dbReference type="EMBL" id="AFRZ01000001">
    <property type="protein sequence ID" value="EHP29861.1"/>
    <property type="molecule type" value="Genomic_DNA"/>
</dbReference>
<dbReference type="GO" id="GO:0019202">
    <property type="term" value="F:amino acid kinase activity"/>
    <property type="evidence" value="ECO:0007669"/>
    <property type="project" value="TreeGrafter"/>
</dbReference>
<evidence type="ECO:0000259" key="2">
    <source>
        <dbReference type="Pfam" id="PF01636"/>
    </source>
</evidence>
<proteinExistence type="inferred from homology"/>
<dbReference type="Pfam" id="PF01636">
    <property type="entry name" value="APH"/>
    <property type="match status" value="1"/>
</dbReference>
<evidence type="ECO:0000313" key="3">
    <source>
        <dbReference type="EMBL" id="EHP29861.1"/>
    </source>
</evidence>
<keyword evidence="4" id="KW-1185">Reference proteome</keyword>
<gene>
    <name evidence="3" type="ORF">SMGD1_1337</name>
</gene>
<dbReference type="Proteomes" id="UP000006431">
    <property type="component" value="Unassembled WGS sequence"/>
</dbReference>
<dbReference type="InterPro" id="IPR011009">
    <property type="entry name" value="Kinase-like_dom_sf"/>
</dbReference>
<accession>B6BH72</accession>
<dbReference type="PANTHER" id="PTHR21064">
    <property type="entry name" value="AMINOGLYCOSIDE PHOSPHOTRANSFERASE DOMAIN-CONTAINING PROTEIN-RELATED"/>
    <property type="match status" value="1"/>
</dbReference>
<name>B6BH72_SULGG</name>
<evidence type="ECO:0000256" key="1">
    <source>
        <dbReference type="ARBA" id="ARBA00038240"/>
    </source>
</evidence>
<comment type="similarity">
    <text evidence="1">Belongs to the pseudomonas-type ThrB family.</text>
</comment>
<reference evidence="3 4" key="1">
    <citation type="journal article" date="2012" name="Proc. Natl. Acad. Sci. U.S.A.">
        <title>Genome and physiology of a model Epsilonproteobacterium responsible for sulfide detoxification in marine oxygen depletion zones.</title>
        <authorList>
            <person name="Grote J."/>
            <person name="Schott T."/>
            <person name="Bruckner C.G."/>
            <person name="Glockner F.O."/>
            <person name="Jost G."/>
            <person name="Teeling H."/>
            <person name="Labrenz M."/>
            <person name="Jurgens K."/>
        </authorList>
    </citation>
    <scope>NUCLEOTIDE SEQUENCE [LARGE SCALE GENOMIC DNA]</scope>
    <source>
        <strain evidence="3 4">GD1</strain>
    </source>
</reference>
<dbReference type="InterPro" id="IPR050249">
    <property type="entry name" value="Pseudomonas-type_ThrB"/>
</dbReference>
<dbReference type="SUPFAM" id="SSF56112">
    <property type="entry name" value="Protein kinase-like (PK-like)"/>
    <property type="match status" value="1"/>
</dbReference>
<evidence type="ECO:0000313" key="4">
    <source>
        <dbReference type="Proteomes" id="UP000006431"/>
    </source>
</evidence>
<dbReference type="PATRIC" id="fig|929558.5.peg.1328"/>
<dbReference type="AlphaFoldDB" id="B6BH72"/>
<dbReference type="HOGENOM" id="CLU_1045552_0_0_7"/>
<comment type="caution">
    <text evidence="3">The sequence shown here is derived from an EMBL/GenBank/DDBJ whole genome shotgun (WGS) entry which is preliminary data.</text>
</comment>
<protein>
    <submittedName>
        <fullName evidence="3">Putative aminoglycoside phosphotransferase</fullName>
    </submittedName>
</protein>
<dbReference type="OrthoDB" id="9777460at2"/>
<sequence>MGVKTQLSLHELNQLFPSYGFTEIKPTISGIIDTTYIIHNETTGYILKRYERDITRKIELDIKLLNELKSVGLNVPACLDSNYGWYIYEKLEGKQPTNTKSYHIQALGRFLAKMHSQTSKMRCDSNRIIEDEVTQSLKYVKENFFAYYKRFEFLKNFTHKHEAIIHGDIFKDNTIFNGRKIGVIDFIDSSCGTFAYDVAVTLVGFDARERHDYYINLFLKNYNQHAPKKLSKKVVKEKMKFAANFFALKRVHEYKNTSRAKELLK</sequence>
<dbReference type="Gene3D" id="3.30.200.20">
    <property type="entry name" value="Phosphorylase Kinase, domain 1"/>
    <property type="match status" value="1"/>
</dbReference>
<dbReference type="STRING" id="929558.SMGD1_1337"/>